<dbReference type="EMBL" id="CP003923">
    <property type="protein sequence ID" value="AIC95861.1"/>
    <property type="molecule type" value="Genomic_DNA"/>
</dbReference>
<feature type="domain" description="Response regulatory" evidence="6">
    <location>
        <begin position="3"/>
        <end position="119"/>
    </location>
</feature>
<dbReference type="GO" id="GO:0043565">
    <property type="term" value="F:sequence-specific DNA binding"/>
    <property type="evidence" value="ECO:0007669"/>
    <property type="project" value="InterPro"/>
</dbReference>
<dbReference type="RefSeq" id="WP_038483258.1">
    <property type="nucleotide sequence ID" value="NZ_CP003923.1"/>
</dbReference>
<dbReference type="STRING" id="1246626.BleG1_3314"/>
<dbReference type="SUPFAM" id="SSF52172">
    <property type="entry name" value="CheY-like"/>
    <property type="match status" value="1"/>
</dbReference>
<organism evidence="7 8">
    <name type="scientific">Shouchella lehensis G1</name>
    <dbReference type="NCBI Taxonomy" id="1246626"/>
    <lineage>
        <taxon>Bacteria</taxon>
        <taxon>Bacillati</taxon>
        <taxon>Bacillota</taxon>
        <taxon>Bacilli</taxon>
        <taxon>Bacillales</taxon>
        <taxon>Bacillaceae</taxon>
        <taxon>Shouchella</taxon>
    </lineage>
</organism>
<dbReference type="Gene3D" id="3.40.50.2300">
    <property type="match status" value="1"/>
</dbReference>
<dbReference type="InterPro" id="IPR009057">
    <property type="entry name" value="Homeodomain-like_sf"/>
</dbReference>
<dbReference type="Gene3D" id="1.10.10.60">
    <property type="entry name" value="Homeodomain-like"/>
    <property type="match status" value="2"/>
</dbReference>
<dbReference type="HOGENOM" id="CLU_000445_5_0_9"/>
<keyword evidence="2" id="KW-0238">DNA-binding</keyword>
<evidence type="ECO:0000256" key="3">
    <source>
        <dbReference type="ARBA" id="ARBA00023163"/>
    </source>
</evidence>
<name>A0A060LX65_9BACI</name>
<dbReference type="Pfam" id="PF12833">
    <property type="entry name" value="HTH_18"/>
    <property type="match status" value="1"/>
</dbReference>
<gene>
    <name evidence="7" type="ORF">BleG1_3314</name>
</gene>
<dbReference type="PATRIC" id="fig|1246626.3.peg.3291"/>
<evidence type="ECO:0000259" key="6">
    <source>
        <dbReference type="PROSITE" id="PS50110"/>
    </source>
</evidence>
<dbReference type="InterPro" id="IPR001789">
    <property type="entry name" value="Sig_transdc_resp-reg_receiver"/>
</dbReference>
<dbReference type="InterPro" id="IPR011006">
    <property type="entry name" value="CheY-like_superfamily"/>
</dbReference>
<dbReference type="GO" id="GO:0000160">
    <property type="term" value="P:phosphorelay signal transduction system"/>
    <property type="evidence" value="ECO:0007669"/>
    <property type="project" value="InterPro"/>
</dbReference>
<sequence>MYQLLVVDDEDATLQGLASLPWHQLMISQVHCAHSVRKAHEILEAFPIDVMVTDIRMPGRSGLELLQDVTDFSIQPKCILLSGYSDFTYAQAAIKAQAVDYLVKPVRDEELLHAVERALVKKSEEKKERYMQEQTVAAIKKNVSFLADSVFQPWIRGKKGEETLKAELLHYGIAHHRDIRTIPITVRVDDSKNVSHGWKLMVDEELAEAYVLLEKHISLNTVSYLLYPVHHNDPLVVEKDVHDRAIRLRKALKKDLFYGVTIKVGEPLIFWKQAKRYLHKPLMDSTNKEIQQDSLAKRVKEFIDASFMKQPSLQDIATNLYLNPSYVSKRFKEETGETVTDYTHRLRMNRAVTLLTETNMKVSLISEELGYQHASYFIRVFKKEFKQTPHEFRQR</sequence>
<dbReference type="PRINTS" id="PR00032">
    <property type="entry name" value="HTHARAC"/>
</dbReference>
<proteinExistence type="predicted"/>
<evidence type="ECO:0000313" key="7">
    <source>
        <dbReference type="EMBL" id="AIC95861.1"/>
    </source>
</evidence>
<evidence type="ECO:0000256" key="4">
    <source>
        <dbReference type="PROSITE-ProRule" id="PRU00169"/>
    </source>
</evidence>
<accession>A0A060LX65</accession>
<dbReference type="PANTHER" id="PTHR43280">
    <property type="entry name" value="ARAC-FAMILY TRANSCRIPTIONAL REGULATOR"/>
    <property type="match status" value="1"/>
</dbReference>
<dbReference type="Proteomes" id="UP000027142">
    <property type="component" value="Chromosome"/>
</dbReference>
<dbReference type="SUPFAM" id="SSF46689">
    <property type="entry name" value="Homeodomain-like"/>
    <property type="match status" value="2"/>
</dbReference>
<feature type="modified residue" description="4-aspartylphosphate" evidence="4">
    <location>
        <position position="54"/>
    </location>
</feature>
<dbReference type="AlphaFoldDB" id="A0A060LX65"/>
<feature type="domain" description="HTH araC/xylS-type" evidence="5">
    <location>
        <begin position="297"/>
        <end position="395"/>
    </location>
</feature>
<dbReference type="InterPro" id="IPR020449">
    <property type="entry name" value="Tscrpt_reg_AraC-type_HTH"/>
</dbReference>
<protein>
    <submittedName>
        <fullName evidence="7">Transcriptional regulatory protein</fullName>
    </submittedName>
</protein>
<keyword evidence="4" id="KW-0597">Phosphoprotein</keyword>
<dbReference type="KEGG" id="ble:BleG1_3314"/>
<keyword evidence="3" id="KW-0804">Transcription</keyword>
<dbReference type="PROSITE" id="PS50110">
    <property type="entry name" value="RESPONSE_REGULATORY"/>
    <property type="match status" value="1"/>
</dbReference>
<evidence type="ECO:0000256" key="1">
    <source>
        <dbReference type="ARBA" id="ARBA00023015"/>
    </source>
</evidence>
<reference evidence="7 8" key="1">
    <citation type="journal article" date="2014" name="Gene">
        <title>A comparative genomic analysis of the alkalitolerant soil bacterium Bacillus lehensis G1.</title>
        <authorList>
            <person name="Noor Y.M."/>
            <person name="Samsulrizal N.H."/>
            <person name="Jema'on N.A."/>
            <person name="Low K.O."/>
            <person name="Ramli A.N."/>
            <person name="Alias N.I."/>
            <person name="Damis S.I."/>
            <person name="Fuzi S.F."/>
            <person name="Isa M.N."/>
            <person name="Murad A.M."/>
            <person name="Raih M.F."/>
            <person name="Bakar F.D."/>
            <person name="Najimudin N."/>
            <person name="Mahadi N.M."/>
            <person name="Illias R.M."/>
        </authorList>
    </citation>
    <scope>NUCLEOTIDE SEQUENCE [LARGE SCALE GENOMIC DNA]</scope>
    <source>
        <strain evidence="7 8">G1</strain>
    </source>
</reference>
<dbReference type="InterPro" id="IPR018060">
    <property type="entry name" value="HTH_AraC"/>
</dbReference>
<evidence type="ECO:0000256" key="2">
    <source>
        <dbReference type="ARBA" id="ARBA00023125"/>
    </source>
</evidence>
<dbReference type="Pfam" id="PF00072">
    <property type="entry name" value="Response_reg"/>
    <property type="match status" value="1"/>
</dbReference>
<dbReference type="SMART" id="SM00448">
    <property type="entry name" value="REC"/>
    <property type="match status" value="1"/>
</dbReference>
<dbReference type="eggNOG" id="COG4753">
    <property type="taxonomic scope" value="Bacteria"/>
</dbReference>
<evidence type="ECO:0000259" key="5">
    <source>
        <dbReference type="PROSITE" id="PS01124"/>
    </source>
</evidence>
<dbReference type="CDD" id="cd17536">
    <property type="entry name" value="REC_YesN-like"/>
    <property type="match status" value="1"/>
</dbReference>
<dbReference type="SMART" id="SM00342">
    <property type="entry name" value="HTH_ARAC"/>
    <property type="match status" value="1"/>
</dbReference>
<keyword evidence="8" id="KW-1185">Reference proteome</keyword>
<dbReference type="eggNOG" id="COG2207">
    <property type="taxonomic scope" value="Bacteria"/>
</dbReference>
<dbReference type="OrthoDB" id="342399at2"/>
<dbReference type="PANTHER" id="PTHR43280:SF2">
    <property type="entry name" value="HTH-TYPE TRANSCRIPTIONAL REGULATOR EXSA"/>
    <property type="match status" value="1"/>
</dbReference>
<keyword evidence="1" id="KW-0805">Transcription regulation</keyword>
<evidence type="ECO:0000313" key="8">
    <source>
        <dbReference type="Proteomes" id="UP000027142"/>
    </source>
</evidence>
<dbReference type="PROSITE" id="PS01124">
    <property type="entry name" value="HTH_ARAC_FAMILY_2"/>
    <property type="match status" value="1"/>
</dbReference>
<dbReference type="GO" id="GO:0003700">
    <property type="term" value="F:DNA-binding transcription factor activity"/>
    <property type="evidence" value="ECO:0007669"/>
    <property type="project" value="InterPro"/>
</dbReference>